<proteinExistence type="predicted"/>
<sequence>MDPSNSLTRWPVVPQTTLAITATAVATASLLLFAKAALWPRWDKVLANPLKAGAAGGRVSEEELKGMVYHPDSFPGARDVETPYGTIRVYEFGPEDGEKVLLVHGISTPCIVLSRLANGLAERGSRVMLFDLFGRGFSDGVGDLPHDARLYVTQILLVLASSPLPWTGNNAMRLIGYSLGGGIAVHFATSFPHLVSSLALIAPAGLIRSENFGTVSRFIFQSGVIPERILAYLTRIRLRQPIAAASRKPKAISPTTAPAEIAVAEAVDMNVAKGDAAAMPLEERILRYVSWMVVHHAGFVPAFMSSIRYAPLIDQHDSWRLLSRRDPGTTLVLLAEHDEIIDVDDYKRDGVPLTGGEDHTEWRVVPGTHDFVITHTDRVLRELDQWWGPKN</sequence>
<organism evidence="3 4">
    <name type="scientific">Cladobotryum mycophilum</name>
    <dbReference type="NCBI Taxonomy" id="491253"/>
    <lineage>
        <taxon>Eukaryota</taxon>
        <taxon>Fungi</taxon>
        <taxon>Dikarya</taxon>
        <taxon>Ascomycota</taxon>
        <taxon>Pezizomycotina</taxon>
        <taxon>Sordariomycetes</taxon>
        <taxon>Hypocreomycetidae</taxon>
        <taxon>Hypocreales</taxon>
        <taxon>Hypocreaceae</taxon>
        <taxon>Cladobotryum</taxon>
    </lineage>
</organism>
<protein>
    <recommendedName>
        <fullName evidence="2">Serine aminopeptidase S33 domain-containing protein</fullName>
    </recommendedName>
</protein>
<dbReference type="InterPro" id="IPR029058">
    <property type="entry name" value="AB_hydrolase_fold"/>
</dbReference>
<dbReference type="SUPFAM" id="SSF53474">
    <property type="entry name" value="alpha/beta-Hydrolases"/>
    <property type="match status" value="1"/>
</dbReference>
<evidence type="ECO:0000313" key="3">
    <source>
        <dbReference type="EMBL" id="KAK5990312.1"/>
    </source>
</evidence>
<dbReference type="EMBL" id="JAVFKD010000014">
    <property type="protein sequence ID" value="KAK5990312.1"/>
    <property type="molecule type" value="Genomic_DNA"/>
</dbReference>
<dbReference type="Proteomes" id="UP001338125">
    <property type="component" value="Unassembled WGS sequence"/>
</dbReference>
<feature type="transmembrane region" description="Helical" evidence="1">
    <location>
        <begin position="12"/>
        <end position="34"/>
    </location>
</feature>
<evidence type="ECO:0000256" key="1">
    <source>
        <dbReference type="SAM" id="Phobius"/>
    </source>
</evidence>
<keyword evidence="4" id="KW-1185">Reference proteome</keyword>
<dbReference type="PANTHER" id="PTHR46438">
    <property type="entry name" value="ALPHA/BETA-HYDROLASES SUPERFAMILY PROTEIN"/>
    <property type="match status" value="1"/>
</dbReference>
<dbReference type="InterPro" id="IPR000073">
    <property type="entry name" value="AB_hydrolase_1"/>
</dbReference>
<accession>A0ABR0SDQ5</accession>
<evidence type="ECO:0000259" key="2">
    <source>
        <dbReference type="Pfam" id="PF12146"/>
    </source>
</evidence>
<feature type="domain" description="Serine aminopeptidase S33" evidence="2">
    <location>
        <begin position="99"/>
        <end position="221"/>
    </location>
</feature>
<keyword evidence="1" id="KW-1133">Transmembrane helix</keyword>
<keyword evidence="1" id="KW-0812">Transmembrane</keyword>
<reference evidence="3 4" key="1">
    <citation type="submission" date="2024-01" db="EMBL/GenBank/DDBJ databases">
        <title>Complete genome of Cladobotryum mycophilum ATHUM6906.</title>
        <authorList>
            <person name="Christinaki A.C."/>
            <person name="Myridakis A.I."/>
            <person name="Kouvelis V.N."/>
        </authorList>
    </citation>
    <scope>NUCLEOTIDE SEQUENCE [LARGE SCALE GENOMIC DNA]</scope>
    <source>
        <strain evidence="3 4">ATHUM6906</strain>
    </source>
</reference>
<dbReference type="InterPro" id="IPR022742">
    <property type="entry name" value="Hydrolase_4"/>
</dbReference>
<comment type="caution">
    <text evidence="3">The sequence shown here is derived from an EMBL/GenBank/DDBJ whole genome shotgun (WGS) entry which is preliminary data.</text>
</comment>
<keyword evidence="1" id="KW-0472">Membrane</keyword>
<dbReference type="Pfam" id="PF12146">
    <property type="entry name" value="Hydrolase_4"/>
    <property type="match status" value="1"/>
</dbReference>
<dbReference type="PRINTS" id="PR00111">
    <property type="entry name" value="ABHYDROLASE"/>
</dbReference>
<dbReference type="Gene3D" id="3.40.50.1820">
    <property type="entry name" value="alpha/beta hydrolase"/>
    <property type="match status" value="1"/>
</dbReference>
<evidence type="ECO:0000313" key="4">
    <source>
        <dbReference type="Proteomes" id="UP001338125"/>
    </source>
</evidence>
<gene>
    <name evidence="3" type="ORF">PT974_08579</name>
</gene>
<name>A0ABR0SDQ5_9HYPO</name>